<name>A0A0V1I9M3_TRIPS</name>
<dbReference type="GO" id="GO:0022900">
    <property type="term" value="P:electron transport chain"/>
    <property type="evidence" value="ECO:0007669"/>
    <property type="project" value="InterPro"/>
</dbReference>
<evidence type="ECO:0000256" key="8">
    <source>
        <dbReference type="ARBA" id="ARBA00022946"/>
    </source>
</evidence>
<reference evidence="14 15" key="1">
    <citation type="submission" date="2015-01" db="EMBL/GenBank/DDBJ databases">
        <title>Evolution of Trichinella species and genotypes.</title>
        <authorList>
            <person name="Korhonen P.K."/>
            <person name="Edoardo P."/>
            <person name="Giuseppe L.R."/>
            <person name="Gasser R.B."/>
        </authorList>
    </citation>
    <scope>NUCLEOTIDE SEQUENCE [LARGE SCALE GENOMIC DNA]</scope>
    <source>
        <strain evidence="14">ISS588</strain>
    </source>
</reference>
<evidence type="ECO:0000313" key="15">
    <source>
        <dbReference type="Proteomes" id="UP000054805"/>
    </source>
</evidence>
<dbReference type="PANTHER" id="PTHR12219:SF8">
    <property type="entry name" value="NADH DEHYDROGENASE [UBIQUINONE] IRON-SULFUR PROTEIN 4, MITOCHONDRIAL"/>
    <property type="match status" value="1"/>
</dbReference>
<evidence type="ECO:0000256" key="6">
    <source>
        <dbReference type="ARBA" id="ARBA00022660"/>
    </source>
</evidence>
<keyword evidence="5" id="KW-0813">Transport</keyword>
<evidence type="ECO:0000256" key="2">
    <source>
        <dbReference type="ARBA" id="ARBA00005882"/>
    </source>
</evidence>
<keyword evidence="14" id="KW-0830">Ubiquinone</keyword>
<comment type="similarity">
    <text evidence="2">Belongs to the complex I NDUFS4 subunit family.</text>
</comment>
<feature type="compositionally biased region" description="Pro residues" evidence="12">
    <location>
        <begin position="356"/>
        <end position="372"/>
    </location>
</feature>
<keyword evidence="9" id="KW-0249">Electron transport</keyword>
<dbReference type="EMBL" id="JYDS01000276">
    <property type="protein sequence ID" value="KRZ19532.1"/>
    <property type="molecule type" value="Genomic_DNA"/>
</dbReference>
<comment type="similarity">
    <text evidence="3">Belongs to the SS18 family.</text>
</comment>
<evidence type="ECO:0000256" key="9">
    <source>
        <dbReference type="ARBA" id="ARBA00022982"/>
    </source>
</evidence>
<keyword evidence="15" id="KW-1185">Reference proteome</keyword>
<comment type="caution">
    <text evidence="14">The sequence shown here is derived from an EMBL/GenBank/DDBJ whole genome shotgun (WGS) entry which is preliminary data.</text>
</comment>
<comment type="subcellular location">
    <subcellularLocation>
        <location evidence="1">Mitochondrion inner membrane</location>
    </subcellularLocation>
</comment>
<sequence>MSHSTNGINIFFRRTPGKSIAPYLCVSGRRFTENRTIAKIISDKEDAQQKDFTAFVENHATTLPTIETDVSVSSVGLASEVAEKHMKTRRARIFMPAKVAPQSGTNNTHVWKIEFDTRDRWESRFIGWCSNSDPLSNISMAMEFATSDDAVAFCIKNVSFFFNCITMSMVTATDSIQRQPTTILNSSSIQLILDENAQLIRAIMECQDKNRMQDAFQYQQILHRNLIHLTQANEQHSDLLAELQAPFENCNEVSNMQTNYAPVQTYDSEKFLQAENMEVKLKRMLQQQLQNPQAQMMMPQVGPHYVAQQMPQMYYQPQQPNQQQFCQVPVNRPNQYPPSQQVPQQFGYHQNSAADLPPPGGYVQQPPPPPRPSFVQPMTPQPYELQQPMMQRPPEGIPMGPYTNSPYQAYGPPPAGHGQMMYAPEGTEM</sequence>
<evidence type="ECO:0000256" key="10">
    <source>
        <dbReference type="ARBA" id="ARBA00023128"/>
    </source>
</evidence>
<dbReference type="InterPro" id="IPR007726">
    <property type="entry name" value="SS18_N"/>
</dbReference>
<evidence type="ECO:0000256" key="7">
    <source>
        <dbReference type="ARBA" id="ARBA00022792"/>
    </source>
</evidence>
<keyword evidence="6" id="KW-0679">Respiratory chain</keyword>
<dbReference type="GO" id="GO:0005743">
    <property type="term" value="C:mitochondrial inner membrane"/>
    <property type="evidence" value="ECO:0007669"/>
    <property type="project" value="UniProtKB-SubCell"/>
</dbReference>
<evidence type="ECO:0000256" key="4">
    <source>
        <dbReference type="ARBA" id="ARBA00015796"/>
    </source>
</evidence>
<keyword evidence="11" id="KW-0472">Membrane</keyword>
<keyword evidence="8" id="KW-0809">Transit peptide</keyword>
<evidence type="ECO:0000313" key="14">
    <source>
        <dbReference type="EMBL" id="KRZ19532.1"/>
    </source>
</evidence>
<dbReference type="InterPro" id="IPR038532">
    <property type="entry name" value="NDUFS4-like_sf"/>
</dbReference>
<evidence type="ECO:0000259" key="13">
    <source>
        <dbReference type="Pfam" id="PF05030"/>
    </source>
</evidence>
<dbReference type="PANTHER" id="PTHR12219">
    <property type="entry name" value="NADH-UBIQUINONE OXIDOREDUCTASE"/>
    <property type="match status" value="1"/>
</dbReference>
<evidence type="ECO:0000256" key="12">
    <source>
        <dbReference type="SAM" id="MobiDB-lite"/>
    </source>
</evidence>
<dbReference type="AlphaFoldDB" id="A0A0V1I9M3"/>
<dbReference type="Gene3D" id="3.30.160.190">
    <property type="entry name" value="atu1810 like domain"/>
    <property type="match status" value="1"/>
</dbReference>
<protein>
    <recommendedName>
        <fullName evidence="4">NADH dehydrogenase [ubiquinone] iron-sulfur protein 4, mitochondrial</fullName>
    </recommendedName>
</protein>
<gene>
    <name evidence="14" type="primary">NDUFS4</name>
    <name evidence="14" type="ORF">T4B_2875</name>
</gene>
<dbReference type="Pfam" id="PF05030">
    <property type="entry name" value="SSXT"/>
    <property type="match status" value="1"/>
</dbReference>
<evidence type="ECO:0000256" key="3">
    <source>
        <dbReference type="ARBA" id="ARBA00007945"/>
    </source>
</evidence>
<organism evidence="14 15">
    <name type="scientific">Trichinella pseudospiralis</name>
    <name type="common">Parasitic roundworm</name>
    <dbReference type="NCBI Taxonomy" id="6337"/>
    <lineage>
        <taxon>Eukaryota</taxon>
        <taxon>Metazoa</taxon>
        <taxon>Ecdysozoa</taxon>
        <taxon>Nematoda</taxon>
        <taxon>Enoplea</taxon>
        <taxon>Dorylaimia</taxon>
        <taxon>Trichinellida</taxon>
        <taxon>Trichinellidae</taxon>
        <taxon>Trichinella</taxon>
    </lineage>
</organism>
<dbReference type="InterPro" id="IPR006885">
    <property type="entry name" value="NADH_UbQ_FeS_4_mit-like"/>
</dbReference>
<dbReference type="Proteomes" id="UP000054805">
    <property type="component" value="Unassembled WGS sequence"/>
</dbReference>
<evidence type="ECO:0000256" key="5">
    <source>
        <dbReference type="ARBA" id="ARBA00022448"/>
    </source>
</evidence>
<proteinExistence type="inferred from homology"/>
<evidence type="ECO:0000256" key="11">
    <source>
        <dbReference type="ARBA" id="ARBA00023136"/>
    </source>
</evidence>
<evidence type="ECO:0000256" key="1">
    <source>
        <dbReference type="ARBA" id="ARBA00004273"/>
    </source>
</evidence>
<keyword evidence="7" id="KW-0999">Mitochondrion inner membrane</keyword>
<feature type="region of interest" description="Disordered" evidence="12">
    <location>
        <begin position="350"/>
        <end position="413"/>
    </location>
</feature>
<dbReference type="Pfam" id="PF04800">
    <property type="entry name" value="NDUS4"/>
    <property type="match status" value="1"/>
</dbReference>
<feature type="domain" description="SS18 N-terminal" evidence="13">
    <location>
        <begin position="185"/>
        <end position="237"/>
    </location>
</feature>
<keyword evidence="10" id="KW-0496">Mitochondrion</keyword>
<accession>A0A0V1I9M3</accession>